<evidence type="ECO:0000256" key="1">
    <source>
        <dbReference type="SAM" id="MobiDB-lite"/>
    </source>
</evidence>
<dbReference type="EMBL" id="FNRL01000021">
    <property type="protein sequence ID" value="SEA90270.1"/>
    <property type="molecule type" value="Genomic_DNA"/>
</dbReference>
<proteinExistence type="predicted"/>
<dbReference type="RefSeq" id="WP_051347781.1">
    <property type="nucleotide sequence ID" value="NZ_BKAT01000020.1"/>
</dbReference>
<reference evidence="3" key="1">
    <citation type="submission" date="2016-10" db="EMBL/GenBank/DDBJ databases">
        <authorList>
            <person name="Varghese N."/>
            <person name="Submissions S."/>
        </authorList>
    </citation>
    <scope>NUCLEOTIDE SEQUENCE [LARGE SCALE GENOMIC DNA]</scope>
    <source>
        <strain evidence="3">DSM 23920</strain>
    </source>
</reference>
<organism evidence="2 3">
    <name type="scientific">Chitinophaga terrae</name>
    <name type="common">ex Kim and Jung 2007</name>
    <dbReference type="NCBI Taxonomy" id="408074"/>
    <lineage>
        <taxon>Bacteria</taxon>
        <taxon>Pseudomonadati</taxon>
        <taxon>Bacteroidota</taxon>
        <taxon>Chitinophagia</taxon>
        <taxon>Chitinophagales</taxon>
        <taxon>Chitinophagaceae</taxon>
        <taxon>Chitinophaga</taxon>
    </lineage>
</organism>
<sequence>MAQNKKHITPENITEWLSSTGFLFPRNEVELERFEKLYGDVDFGLTGKEIDPDKIINGTFRETKIVEKPTDIKQEEINPYRMAARNGNGLPKHIMDKIKKNQSKQKDDSGGSENANK</sequence>
<dbReference type="AlphaFoldDB" id="A0A1H4F013"/>
<protein>
    <submittedName>
        <fullName evidence="2">Uncharacterized protein</fullName>
    </submittedName>
</protein>
<evidence type="ECO:0000313" key="2">
    <source>
        <dbReference type="EMBL" id="SEA90270.1"/>
    </source>
</evidence>
<dbReference type="STRING" id="408074.SAMN05660909_04054"/>
<feature type="compositionally biased region" description="Basic and acidic residues" evidence="1">
    <location>
        <begin position="93"/>
        <end position="109"/>
    </location>
</feature>
<gene>
    <name evidence="2" type="ORF">SAMN05660909_04054</name>
</gene>
<dbReference type="Proteomes" id="UP000199656">
    <property type="component" value="Unassembled WGS sequence"/>
</dbReference>
<keyword evidence="3" id="KW-1185">Reference proteome</keyword>
<feature type="region of interest" description="Disordered" evidence="1">
    <location>
        <begin position="83"/>
        <end position="117"/>
    </location>
</feature>
<name>A0A1H4F013_9BACT</name>
<accession>A0A1H4F013</accession>
<dbReference type="OrthoDB" id="797644at2"/>
<evidence type="ECO:0000313" key="3">
    <source>
        <dbReference type="Proteomes" id="UP000199656"/>
    </source>
</evidence>